<dbReference type="Proteomes" id="UP001462502">
    <property type="component" value="Unassembled WGS sequence"/>
</dbReference>
<evidence type="ECO:0000313" key="2">
    <source>
        <dbReference type="Proteomes" id="UP001462502"/>
    </source>
</evidence>
<dbReference type="RefSeq" id="WP_347937940.1">
    <property type="nucleotide sequence ID" value="NZ_JBDXMI010000006.1"/>
</dbReference>
<keyword evidence="2" id="KW-1185">Reference proteome</keyword>
<gene>
    <name evidence="1" type="ORF">ABI908_23445</name>
</gene>
<sequence>MLSYDQFADSVLAAFQAFRAELVAAHGALFVSPDGKALLVARERADAAFADFVARVRAAAGEIADNAARTRMAAALVGIAGRARNDAQRGASAAIIGMREIGAVYTDRLGRIWEADRYVRTVARRAAVEDEVARAAAQSRKAVARYPDPTHRNEGLVIDLASVEQVRQVMHPNTNARLHVLS</sequence>
<evidence type="ECO:0000313" key="1">
    <source>
        <dbReference type="EMBL" id="MEO9387052.1"/>
    </source>
</evidence>
<comment type="caution">
    <text evidence="1">The sequence shown here is derived from an EMBL/GenBank/DDBJ whole genome shotgun (WGS) entry which is preliminary data.</text>
</comment>
<proteinExistence type="predicted"/>
<protein>
    <submittedName>
        <fullName evidence="1">Uncharacterized protein</fullName>
    </submittedName>
</protein>
<dbReference type="EMBL" id="JBDXMI010000006">
    <property type="protein sequence ID" value="MEO9387052.1"/>
    <property type="molecule type" value="Genomic_DNA"/>
</dbReference>
<reference evidence="1 2" key="1">
    <citation type="submission" date="2024-05" db="EMBL/GenBank/DDBJ databases">
        <authorList>
            <person name="De Oliveira J.P."/>
            <person name="Noriler S.A."/>
            <person name="De Oliveira A.G."/>
            <person name="Sipoli D.S."/>
        </authorList>
    </citation>
    <scope>NUCLEOTIDE SEQUENCE [LARGE SCALE GENOMIC DNA]</scope>
    <source>
        <strain evidence="1 2">LABIM192</strain>
    </source>
</reference>
<name>A0ABV0J0J1_9NEIS</name>
<organism evidence="1 2">
    <name type="scientific">Chromobacterium phragmitis</name>
    <dbReference type="NCBI Taxonomy" id="2202141"/>
    <lineage>
        <taxon>Bacteria</taxon>
        <taxon>Pseudomonadati</taxon>
        <taxon>Pseudomonadota</taxon>
        <taxon>Betaproteobacteria</taxon>
        <taxon>Neisseriales</taxon>
        <taxon>Chromobacteriaceae</taxon>
        <taxon>Chromobacterium</taxon>
    </lineage>
</organism>
<accession>A0ABV0J0J1</accession>